<dbReference type="Proteomes" id="UP001165060">
    <property type="component" value="Unassembled WGS sequence"/>
</dbReference>
<dbReference type="EMBL" id="BRYB01000626">
    <property type="protein sequence ID" value="GMI34198.1"/>
    <property type="molecule type" value="Genomic_DNA"/>
</dbReference>
<feature type="compositionally biased region" description="Low complexity" evidence="1">
    <location>
        <begin position="100"/>
        <end position="114"/>
    </location>
</feature>
<proteinExistence type="predicted"/>
<accession>A0ABQ6MVG2</accession>
<dbReference type="InterPro" id="IPR014752">
    <property type="entry name" value="Arrestin-like_C"/>
</dbReference>
<evidence type="ECO:0000313" key="2">
    <source>
        <dbReference type="EMBL" id="GMI34198.1"/>
    </source>
</evidence>
<reference evidence="2 3" key="1">
    <citation type="journal article" date="2023" name="Commun. Biol.">
        <title>Genome analysis of Parmales, the sister group of diatoms, reveals the evolutionary specialization of diatoms from phago-mixotrophs to photoautotrophs.</title>
        <authorList>
            <person name="Ban H."/>
            <person name="Sato S."/>
            <person name="Yoshikawa S."/>
            <person name="Yamada K."/>
            <person name="Nakamura Y."/>
            <person name="Ichinomiya M."/>
            <person name="Sato N."/>
            <person name="Blanc-Mathieu R."/>
            <person name="Endo H."/>
            <person name="Kuwata A."/>
            <person name="Ogata H."/>
        </authorList>
    </citation>
    <scope>NUCLEOTIDE SEQUENCE [LARGE SCALE GENOMIC DNA]</scope>
</reference>
<protein>
    <recommendedName>
        <fullName evidence="4">Arrestin-like N-terminal domain-containing protein</fullName>
    </recommendedName>
</protein>
<feature type="compositionally biased region" description="Gly residues" evidence="1">
    <location>
        <begin position="387"/>
        <end position="408"/>
    </location>
</feature>
<evidence type="ECO:0000313" key="3">
    <source>
        <dbReference type="Proteomes" id="UP001165060"/>
    </source>
</evidence>
<feature type="region of interest" description="Disordered" evidence="1">
    <location>
        <begin position="100"/>
        <end position="122"/>
    </location>
</feature>
<evidence type="ECO:0008006" key="4">
    <source>
        <dbReference type="Google" id="ProtNLM"/>
    </source>
</evidence>
<feature type="region of interest" description="Disordered" evidence="1">
    <location>
        <begin position="35"/>
        <end position="55"/>
    </location>
</feature>
<feature type="region of interest" description="Disordered" evidence="1">
    <location>
        <begin position="387"/>
        <end position="440"/>
    </location>
</feature>
<name>A0ABQ6MVG2_9STRA</name>
<keyword evidence="3" id="KW-1185">Reference proteome</keyword>
<evidence type="ECO:0000256" key="1">
    <source>
        <dbReference type="SAM" id="MobiDB-lite"/>
    </source>
</evidence>
<sequence>MHPSHDCLHLATSETSLISLSLLLDQSHIVSRNPSLSRMYDDENAAQGPDDRGRMTPVILPGQDCIRGRAVLTVKGQTSVSSVSATVHSKEAIHMKLEMPSSAAGGASSPGNPNRGTRANTKQSYTSVSHLACTTPASLLLGPNTTNDLQPGSTLELPFSISLPSASPASFTYTREGASLSYTLALLLKLAPGSSPLRPLLAGGPVVKFLVTKRGGCRVRASSRRNSKEVGWIGKGAVVYVDKKEWYSEKGPDPLRESQAGFWRVHVACVEAAGPEEPPSRGDARQNLRGWISGKSDVIEPVSPSTELEVKFPLVVTSAPLPVNTLDLSPGAPQYVAPPGFGLVPKQSKDTSKFRSQDCCFGVSGKGHVKIELGLDRTVFWKKDGGGGVGGGGGGGWGGGGAGVGGGEDPNPTMLSRPSIEGPGVGVTRNSVDGGGGVRGSGTFEGGFKARRPSMNELHATQPTLVLTGMIRVANSAKDEIPQVKVYVVRSECVRVKADRKTHTRTNFVRIRALKWGPILANSVFERPLAISLNMANQPPSCDTGAVSFTYAVCIEADVPVYQKNP</sequence>
<gene>
    <name evidence="2" type="ORF">TeGR_g6535</name>
</gene>
<feature type="non-terminal residue" evidence="2">
    <location>
        <position position="566"/>
    </location>
</feature>
<organism evidence="2 3">
    <name type="scientific">Tetraparma gracilis</name>
    <dbReference type="NCBI Taxonomy" id="2962635"/>
    <lineage>
        <taxon>Eukaryota</taxon>
        <taxon>Sar</taxon>
        <taxon>Stramenopiles</taxon>
        <taxon>Ochrophyta</taxon>
        <taxon>Bolidophyceae</taxon>
        <taxon>Parmales</taxon>
        <taxon>Triparmaceae</taxon>
        <taxon>Tetraparma</taxon>
    </lineage>
</organism>
<comment type="caution">
    <text evidence="2">The sequence shown here is derived from an EMBL/GenBank/DDBJ whole genome shotgun (WGS) entry which is preliminary data.</text>
</comment>
<dbReference type="Gene3D" id="2.60.40.640">
    <property type="match status" value="1"/>
</dbReference>